<evidence type="ECO:0000256" key="1">
    <source>
        <dbReference type="SAM" id="MobiDB-lite"/>
    </source>
</evidence>
<dbReference type="EMBL" id="JARGDH010000004">
    <property type="protein sequence ID" value="KAL0270020.1"/>
    <property type="molecule type" value="Genomic_DNA"/>
</dbReference>
<evidence type="ECO:0000313" key="2">
    <source>
        <dbReference type="EMBL" id="KAL0270020.1"/>
    </source>
</evidence>
<feature type="region of interest" description="Disordered" evidence="1">
    <location>
        <begin position="50"/>
        <end position="70"/>
    </location>
</feature>
<sequence>MSVTVSISQSNEQLKCIEENCEGTLTSLVGALKKIQSSVNEYLTELVEREKNAKTGATGSTGKDADPEECDDEIEEDFIDSEIKKKLSMYPSSGAQILTLLLLKKQRLLHEKLFRRRQNMINRDIELKMGPRR</sequence>
<gene>
    <name evidence="2" type="ORF">PYX00_007566</name>
</gene>
<dbReference type="AlphaFoldDB" id="A0AAW2HJC5"/>
<protein>
    <submittedName>
        <fullName evidence="2">Uncharacterized protein</fullName>
    </submittedName>
</protein>
<accession>A0AAW2HJC5</accession>
<reference evidence="2" key="1">
    <citation type="journal article" date="2024" name="Gigascience">
        <title>Chromosome-level genome of the poultry shaft louse Menopon gallinae provides insight into the host-switching and adaptive evolution of parasitic lice.</title>
        <authorList>
            <person name="Xu Y."/>
            <person name="Ma L."/>
            <person name="Liu S."/>
            <person name="Liang Y."/>
            <person name="Liu Q."/>
            <person name="He Z."/>
            <person name="Tian L."/>
            <person name="Duan Y."/>
            <person name="Cai W."/>
            <person name="Li H."/>
            <person name="Song F."/>
        </authorList>
    </citation>
    <scope>NUCLEOTIDE SEQUENCE</scope>
    <source>
        <strain evidence="2">Cailab_2023a</strain>
    </source>
</reference>
<organism evidence="2">
    <name type="scientific">Menopon gallinae</name>
    <name type="common">poultry shaft louse</name>
    <dbReference type="NCBI Taxonomy" id="328185"/>
    <lineage>
        <taxon>Eukaryota</taxon>
        <taxon>Metazoa</taxon>
        <taxon>Ecdysozoa</taxon>
        <taxon>Arthropoda</taxon>
        <taxon>Hexapoda</taxon>
        <taxon>Insecta</taxon>
        <taxon>Pterygota</taxon>
        <taxon>Neoptera</taxon>
        <taxon>Paraneoptera</taxon>
        <taxon>Psocodea</taxon>
        <taxon>Troctomorpha</taxon>
        <taxon>Phthiraptera</taxon>
        <taxon>Amblycera</taxon>
        <taxon>Menoponidae</taxon>
        <taxon>Menopon</taxon>
    </lineage>
</organism>
<proteinExistence type="predicted"/>
<name>A0AAW2HJC5_9NEOP</name>
<comment type="caution">
    <text evidence="2">The sequence shown here is derived from an EMBL/GenBank/DDBJ whole genome shotgun (WGS) entry which is preliminary data.</text>
</comment>